<comment type="caution">
    <text evidence="4">The sequence shown here is derived from an EMBL/GenBank/DDBJ whole genome shotgun (WGS) entry which is preliminary data.</text>
</comment>
<dbReference type="EC" id="2.7.7.13" evidence="4"/>
<dbReference type="EC" id="5.3.1.8" evidence="4"/>
<evidence type="ECO:0000259" key="2">
    <source>
        <dbReference type="Pfam" id="PF00483"/>
    </source>
</evidence>
<dbReference type="EMBL" id="JBHUEL010000002">
    <property type="protein sequence ID" value="MFD1765648.1"/>
    <property type="molecule type" value="Genomic_DNA"/>
</dbReference>
<gene>
    <name evidence="4" type="ORF">ACFSAG_02170</name>
</gene>
<comment type="similarity">
    <text evidence="1">Belongs to the mannose-6-phosphate isomerase type 2 family.</text>
</comment>
<dbReference type="CDD" id="cd02509">
    <property type="entry name" value="GDP-M1P_Guanylyltransferase"/>
    <property type="match status" value="1"/>
</dbReference>
<feature type="domain" description="Nucleotidyl transferase" evidence="2">
    <location>
        <begin position="5"/>
        <end position="284"/>
    </location>
</feature>
<keyword evidence="4" id="KW-0413">Isomerase</keyword>
<protein>
    <submittedName>
        <fullName evidence="4">Mannose-1-phosphate guanylyltransferase/mannose-6-phosphate isomerase</fullName>
        <ecNumber evidence="4">2.7.7.13</ecNumber>
        <ecNumber evidence="4">5.3.1.8</ecNumber>
    </submittedName>
</protein>
<dbReference type="InterPro" id="IPR054566">
    <property type="entry name" value="ManC/GMP-like_b-helix"/>
</dbReference>
<dbReference type="PANTHER" id="PTHR46390">
    <property type="entry name" value="MANNOSE-1-PHOSPHATE GUANYLYLTRANSFERASE"/>
    <property type="match status" value="1"/>
</dbReference>
<dbReference type="GO" id="GO:0004476">
    <property type="term" value="F:mannose-6-phosphate isomerase activity"/>
    <property type="evidence" value="ECO:0007669"/>
    <property type="project" value="UniProtKB-EC"/>
</dbReference>
<evidence type="ECO:0000313" key="4">
    <source>
        <dbReference type="EMBL" id="MFD1765648.1"/>
    </source>
</evidence>
<evidence type="ECO:0000256" key="1">
    <source>
        <dbReference type="RuleBase" id="RU004190"/>
    </source>
</evidence>
<keyword evidence="4" id="KW-0808">Transferase</keyword>
<dbReference type="InterPro" id="IPR006375">
    <property type="entry name" value="Man1P_GuaTrfase/Man6P_Isoase"/>
</dbReference>
<dbReference type="GO" id="GO:0004475">
    <property type="term" value="F:mannose-1-phosphate guanylyltransferase (GTP) activity"/>
    <property type="evidence" value="ECO:0007669"/>
    <property type="project" value="UniProtKB-EC"/>
</dbReference>
<dbReference type="SUPFAM" id="SSF53448">
    <property type="entry name" value="Nucleotide-diphospho-sugar transferases"/>
    <property type="match status" value="1"/>
</dbReference>
<dbReference type="Gene3D" id="3.90.550.10">
    <property type="entry name" value="Spore Coat Polysaccharide Biosynthesis Protein SpsA, Chain A"/>
    <property type="match status" value="1"/>
</dbReference>
<dbReference type="Proteomes" id="UP001597215">
    <property type="component" value="Unassembled WGS sequence"/>
</dbReference>
<feature type="domain" description="MannoseP isomerase/GMP-like beta-helix" evidence="3">
    <location>
        <begin position="295"/>
        <end position="340"/>
    </location>
</feature>
<dbReference type="PANTHER" id="PTHR46390:SF1">
    <property type="entry name" value="MANNOSE-1-PHOSPHATE GUANYLYLTRANSFERASE"/>
    <property type="match status" value="1"/>
</dbReference>
<evidence type="ECO:0000313" key="5">
    <source>
        <dbReference type="Proteomes" id="UP001597215"/>
    </source>
</evidence>
<sequence>MKITPVILSGGGGTRLWPTSTADKPKQFLTLAGDATMYQLTLARCMDRDFFAPPIVVGNGAHADLIAAQSIEAGVPDATVILEPCARNTAPAIALAALAADTPNAPLLVMPSDHLIADVAAFHAAIMAALPLVEDGWLVTFGIEPTAPETGYGYIRMGEPLTAAVARVERFVEKPDAATAQSMIDAGNHAWNGGIFLFRADIYLGCLERLAPEMLAAAKASMTDAVRDGAVIRPDQSSFAASPSDSIDYAVMEKADRVAVAPVSMGWSDVGSWDSLYDISEHDADGNSVQGNARLLDSHGNLVRSGAMRVNMIGTSDLIVVVHDNEILILPRGKSQEVKKFSS</sequence>
<dbReference type="NCBIfam" id="TIGR01479">
    <property type="entry name" value="GMP_PMI"/>
    <property type="match status" value="1"/>
</dbReference>
<dbReference type="Pfam" id="PF22640">
    <property type="entry name" value="ManC_GMP_beta-helix"/>
    <property type="match status" value="1"/>
</dbReference>
<name>A0ABW4M9C7_9SPHN</name>
<organism evidence="4 5">
    <name type="scientific">Sphingorhabdus buctiana</name>
    <dbReference type="NCBI Taxonomy" id="1508805"/>
    <lineage>
        <taxon>Bacteria</taxon>
        <taxon>Pseudomonadati</taxon>
        <taxon>Pseudomonadota</taxon>
        <taxon>Alphaproteobacteria</taxon>
        <taxon>Sphingomonadales</taxon>
        <taxon>Sphingomonadaceae</taxon>
        <taxon>Sphingorhabdus</taxon>
    </lineage>
</organism>
<dbReference type="Pfam" id="PF00483">
    <property type="entry name" value="NTP_transferase"/>
    <property type="match status" value="1"/>
</dbReference>
<reference evidence="5" key="1">
    <citation type="journal article" date="2019" name="Int. J. Syst. Evol. Microbiol.">
        <title>The Global Catalogue of Microorganisms (GCM) 10K type strain sequencing project: providing services to taxonomists for standard genome sequencing and annotation.</title>
        <authorList>
            <consortium name="The Broad Institute Genomics Platform"/>
            <consortium name="The Broad Institute Genome Sequencing Center for Infectious Disease"/>
            <person name="Wu L."/>
            <person name="Ma J."/>
        </authorList>
    </citation>
    <scope>NUCLEOTIDE SEQUENCE [LARGE SCALE GENOMIC DNA]</scope>
    <source>
        <strain evidence="5">CGMCC 1.12449</strain>
    </source>
</reference>
<accession>A0ABW4M9C7</accession>
<dbReference type="InterPro" id="IPR029044">
    <property type="entry name" value="Nucleotide-diphossugar_trans"/>
</dbReference>
<dbReference type="SUPFAM" id="SSF159283">
    <property type="entry name" value="Guanosine diphospho-D-mannose pyrophosphorylase/mannose-6-phosphate isomerase linker domain"/>
    <property type="match status" value="1"/>
</dbReference>
<dbReference type="InterPro" id="IPR049577">
    <property type="entry name" value="GMPP_N"/>
</dbReference>
<keyword evidence="5" id="KW-1185">Reference proteome</keyword>
<keyword evidence="4" id="KW-0548">Nucleotidyltransferase</keyword>
<dbReference type="RefSeq" id="WP_381511000.1">
    <property type="nucleotide sequence ID" value="NZ_JBHUEL010000002.1"/>
</dbReference>
<evidence type="ECO:0000259" key="3">
    <source>
        <dbReference type="Pfam" id="PF22640"/>
    </source>
</evidence>
<proteinExistence type="inferred from homology"/>
<dbReference type="InterPro" id="IPR051161">
    <property type="entry name" value="Mannose-6P_isomerase_type2"/>
</dbReference>
<dbReference type="InterPro" id="IPR005835">
    <property type="entry name" value="NTP_transferase_dom"/>
</dbReference>